<accession>A0A495JIJ0</accession>
<feature type="chain" id="PRO_5039618290" description="Lipoprotein" evidence="2">
    <location>
        <begin position="21"/>
        <end position="228"/>
    </location>
</feature>
<evidence type="ECO:0000256" key="2">
    <source>
        <dbReference type="SAM" id="SignalP"/>
    </source>
</evidence>
<dbReference type="RefSeq" id="WP_121156801.1">
    <property type="nucleotide sequence ID" value="NZ_RBKT01000001.1"/>
</dbReference>
<feature type="signal peptide" evidence="2">
    <location>
        <begin position="1"/>
        <end position="20"/>
    </location>
</feature>
<gene>
    <name evidence="3" type="ORF">BDK92_2449</name>
</gene>
<keyword evidence="2" id="KW-0732">Signal</keyword>
<dbReference type="EMBL" id="RBKT01000001">
    <property type="protein sequence ID" value="RKR88142.1"/>
    <property type="molecule type" value="Genomic_DNA"/>
</dbReference>
<dbReference type="AlphaFoldDB" id="A0A495JIJ0"/>
<evidence type="ECO:0000313" key="4">
    <source>
        <dbReference type="Proteomes" id="UP000277671"/>
    </source>
</evidence>
<protein>
    <recommendedName>
        <fullName evidence="5">Lipoprotein</fullName>
    </recommendedName>
</protein>
<sequence length="228" mass="22120">MRTSAIATVATLAGLGLAVAGCGEGSVVGMATPNPSAATGSAAPTGSAGASPPSAGPVASCVTGDWRTTSAAGQTGGALASASISGGDGVLVKVGPTGATTVDFAGMRPVSFNAQLGDAKVAGRFSYAGQANGTVSTGGTGGTAGDWAPIPPLQWGDTRVTVELTEPAPAKLFDNVRIAEYVGDGATRSADVVDIQPLLGAGRYQCGGNTLTLTPKDAGGLTWVLNRA</sequence>
<keyword evidence="4" id="KW-1185">Reference proteome</keyword>
<dbReference type="OrthoDB" id="3402376at2"/>
<evidence type="ECO:0000256" key="1">
    <source>
        <dbReference type="SAM" id="MobiDB-lite"/>
    </source>
</evidence>
<name>A0A495JIJ0_9ACTN</name>
<organism evidence="3 4">
    <name type="scientific">Micromonospora pisi</name>
    <dbReference type="NCBI Taxonomy" id="589240"/>
    <lineage>
        <taxon>Bacteria</taxon>
        <taxon>Bacillati</taxon>
        <taxon>Actinomycetota</taxon>
        <taxon>Actinomycetes</taxon>
        <taxon>Micromonosporales</taxon>
        <taxon>Micromonosporaceae</taxon>
        <taxon>Micromonospora</taxon>
    </lineage>
</organism>
<comment type="caution">
    <text evidence="3">The sequence shown here is derived from an EMBL/GenBank/DDBJ whole genome shotgun (WGS) entry which is preliminary data.</text>
</comment>
<proteinExistence type="predicted"/>
<evidence type="ECO:0008006" key="5">
    <source>
        <dbReference type="Google" id="ProtNLM"/>
    </source>
</evidence>
<reference evidence="3 4" key="1">
    <citation type="submission" date="2018-10" db="EMBL/GenBank/DDBJ databases">
        <title>Sequencing the genomes of 1000 actinobacteria strains.</title>
        <authorList>
            <person name="Klenk H.-P."/>
        </authorList>
    </citation>
    <scope>NUCLEOTIDE SEQUENCE [LARGE SCALE GENOMIC DNA]</scope>
    <source>
        <strain evidence="3 4">DSM 45175</strain>
    </source>
</reference>
<evidence type="ECO:0000313" key="3">
    <source>
        <dbReference type="EMBL" id="RKR88142.1"/>
    </source>
</evidence>
<feature type="region of interest" description="Disordered" evidence="1">
    <location>
        <begin position="36"/>
        <end position="60"/>
    </location>
</feature>
<dbReference type="Proteomes" id="UP000277671">
    <property type="component" value="Unassembled WGS sequence"/>
</dbReference>
<dbReference type="PROSITE" id="PS51257">
    <property type="entry name" value="PROKAR_LIPOPROTEIN"/>
    <property type="match status" value="1"/>
</dbReference>